<accession>A0A3D4V6J3</accession>
<dbReference type="PROSITE" id="PS51257">
    <property type="entry name" value="PROKAR_LIPOPROTEIN"/>
    <property type="match status" value="1"/>
</dbReference>
<proteinExistence type="predicted"/>
<dbReference type="Proteomes" id="UP000264071">
    <property type="component" value="Unassembled WGS sequence"/>
</dbReference>
<dbReference type="AlphaFoldDB" id="A0A3D4V6J3"/>
<dbReference type="EMBL" id="DPIY01000005">
    <property type="protein sequence ID" value="HCT56372.1"/>
    <property type="molecule type" value="Genomic_DNA"/>
</dbReference>
<name>A0A3D4V6J3_9BACT</name>
<reference evidence="1 2" key="1">
    <citation type="journal article" date="2018" name="Nat. Biotechnol.">
        <title>A standardized bacterial taxonomy based on genome phylogeny substantially revises the tree of life.</title>
        <authorList>
            <person name="Parks D.H."/>
            <person name="Chuvochina M."/>
            <person name="Waite D.W."/>
            <person name="Rinke C."/>
            <person name="Skarshewski A."/>
            <person name="Chaumeil P.A."/>
            <person name="Hugenholtz P."/>
        </authorList>
    </citation>
    <scope>NUCLEOTIDE SEQUENCE [LARGE SCALE GENOMIC DNA]</scope>
    <source>
        <strain evidence="1">UBA8844</strain>
    </source>
</reference>
<evidence type="ECO:0000313" key="2">
    <source>
        <dbReference type="Proteomes" id="UP000264071"/>
    </source>
</evidence>
<protein>
    <recommendedName>
        <fullName evidence="3">Carboxypeptidase regulatory-like domain-containing protein</fullName>
    </recommendedName>
</protein>
<evidence type="ECO:0000313" key="1">
    <source>
        <dbReference type="EMBL" id="HCT56372.1"/>
    </source>
</evidence>
<evidence type="ECO:0008006" key="3">
    <source>
        <dbReference type="Google" id="ProtNLM"/>
    </source>
</evidence>
<comment type="caution">
    <text evidence="1">The sequence shown here is derived from an EMBL/GenBank/DDBJ whole genome shotgun (WGS) entry which is preliminary data.</text>
</comment>
<sequence>MIGVERRALLVLASTLPLVGGCGLLPESPICLDELYPAVTLVVSDSASGAALKSPLAIVRDGAYVDTAGVYSGDSTIYGAALGRAGTYAVTVDHLGGYRRWERSGVRVRRGDCGPESVRLEVRLQSIAL</sequence>
<gene>
    <name evidence="1" type="ORF">DGD08_04075</name>
</gene>
<organism evidence="1 2">
    <name type="scientific">Gemmatimonas aurantiaca</name>
    <dbReference type="NCBI Taxonomy" id="173480"/>
    <lineage>
        <taxon>Bacteria</taxon>
        <taxon>Pseudomonadati</taxon>
        <taxon>Gemmatimonadota</taxon>
        <taxon>Gemmatimonadia</taxon>
        <taxon>Gemmatimonadales</taxon>
        <taxon>Gemmatimonadaceae</taxon>
        <taxon>Gemmatimonas</taxon>
    </lineage>
</organism>